<evidence type="ECO:0000256" key="3">
    <source>
        <dbReference type="ARBA" id="ARBA00022448"/>
    </source>
</evidence>
<evidence type="ECO:0000256" key="4">
    <source>
        <dbReference type="ARBA" id="ARBA00022729"/>
    </source>
</evidence>
<evidence type="ECO:0000313" key="8">
    <source>
        <dbReference type="EMBL" id="PRY92126.1"/>
    </source>
</evidence>
<evidence type="ECO:0000256" key="6">
    <source>
        <dbReference type="SAM" id="MobiDB-lite"/>
    </source>
</evidence>
<dbReference type="OrthoDB" id="7346865at2"/>
<feature type="chain" id="PRO_5015722762" description="High-affinity zinc uptake system protein ZnuA" evidence="7">
    <location>
        <begin position="19"/>
        <end position="322"/>
    </location>
</feature>
<keyword evidence="3" id="KW-0813">Transport</keyword>
<evidence type="ECO:0000256" key="5">
    <source>
        <dbReference type="ARBA" id="ARBA00022906"/>
    </source>
</evidence>
<name>A0A2T0WZJ0_9RHOB</name>
<dbReference type="InterPro" id="IPR050492">
    <property type="entry name" value="Bact_metal-bind_prot9"/>
</dbReference>
<accession>A0A2T0WZJ0</accession>
<feature type="compositionally biased region" description="Basic and acidic residues" evidence="6">
    <location>
        <begin position="117"/>
        <end position="153"/>
    </location>
</feature>
<keyword evidence="5" id="KW-0862">Zinc</keyword>
<gene>
    <name evidence="8" type="ORF">CLV74_10237</name>
</gene>
<keyword evidence="4 7" id="KW-0732">Signal</keyword>
<evidence type="ECO:0000256" key="2">
    <source>
        <dbReference type="ARBA" id="ARBA00015915"/>
    </source>
</evidence>
<dbReference type="AlphaFoldDB" id="A0A2T0WZJ0"/>
<dbReference type="PANTHER" id="PTHR42953">
    <property type="entry name" value="HIGH-AFFINITY ZINC UPTAKE SYSTEM PROTEIN ZNUA-RELATED"/>
    <property type="match status" value="1"/>
</dbReference>
<dbReference type="Gene3D" id="3.40.50.1980">
    <property type="entry name" value="Nitrogenase molybdenum iron protein domain"/>
    <property type="match status" value="3"/>
</dbReference>
<evidence type="ECO:0000256" key="1">
    <source>
        <dbReference type="ARBA" id="ARBA00011028"/>
    </source>
</evidence>
<dbReference type="SUPFAM" id="SSF53807">
    <property type="entry name" value="Helical backbone' metal receptor"/>
    <property type="match status" value="1"/>
</dbReference>
<comment type="caution">
    <text evidence="8">The sequence shown here is derived from an EMBL/GenBank/DDBJ whole genome shotgun (WGS) entry which is preliminary data.</text>
</comment>
<organism evidence="8 9">
    <name type="scientific">Donghicola tyrosinivorans</name>
    <dbReference type="NCBI Taxonomy" id="1652492"/>
    <lineage>
        <taxon>Bacteria</taxon>
        <taxon>Pseudomonadati</taxon>
        <taxon>Pseudomonadota</taxon>
        <taxon>Alphaproteobacteria</taxon>
        <taxon>Rhodobacterales</taxon>
        <taxon>Roseobacteraceae</taxon>
        <taxon>Donghicola</taxon>
    </lineage>
</organism>
<dbReference type="Pfam" id="PF01297">
    <property type="entry name" value="ZnuA"/>
    <property type="match status" value="1"/>
</dbReference>
<keyword evidence="5" id="KW-0406">Ion transport</keyword>
<dbReference type="PANTHER" id="PTHR42953:SF3">
    <property type="entry name" value="HIGH-AFFINITY ZINC UPTAKE SYSTEM PROTEIN ZNUA"/>
    <property type="match status" value="1"/>
</dbReference>
<comment type="similarity">
    <text evidence="1">Belongs to the bacterial solute-binding protein 9 family.</text>
</comment>
<evidence type="ECO:0000256" key="7">
    <source>
        <dbReference type="SAM" id="SignalP"/>
    </source>
</evidence>
<dbReference type="GO" id="GO:0006829">
    <property type="term" value="P:zinc ion transport"/>
    <property type="evidence" value="ECO:0007669"/>
    <property type="project" value="UniProtKB-KW"/>
</dbReference>
<sequence length="322" mass="34861">MRLFTVSAALLFSTAAHAAPLTIATDIPPVHALALMVMGDRGQAELLMDQGGDAHDFQLRPSQARLISVADGIIWTGPELAFWLDSTLEAMDREDSALALLHVDGTHERIIGEEDHNDHDAHDAHDNHDDHGHEEDHHEAEHSDHEGHDHSGLDPHAWLSPENGQKWLGAIAEYLTNLDPEGADTYAANAKAAQDRLASLEADISATLAPYQDQGIVVFHDAYGYFTDHFGIKVTGTIASSEAATPGARHLSDLRDHITEDGVTCIFSEPQHDPAYIQAITKELNLRSGVLDPMGSTLPAGPDLYPQLLENLADSIATCLKG</sequence>
<evidence type="ECO:0000313" key="9">
    <source>
        <dbReference type="Proteomes" id="UP000238392"/>
    </source>
</evidence>
<dbReference type="GO" id="GO:0046872">
    <property type="term" value="F:metal ion binding"/>
    <property type="evidence" value="ECO:0007669"/>
    <property type="project" value="InterPro"/>
</dbReference>
<feature type="region of interest" description="Disordered" evidence="6">
    <location>
        <begin position="117"/>
        <end position="159"/>
    </location>
</feature>
<dbReference type="EMBL" id="PVTQ01000002">
    <property type="protein sequence ID" value="PRY92126.1"/>
    <property type="molecule type" value="Genomic_DNA"/>
</dbReference>
<dbReference type="RefSeq" id="WP_106262661.1">
    <property type="nucleotide sequence ID" value="NZ_PVTQ01000002.1"/>
</dbReference>
<keyword evidence="9" id="KW-1185">Reference proteome</keyword>
<dbReference type="InterPro" id="IPR006127">
    <property type="entry name" value="ZnuA-like"/>
</dbReference>
<keyword evidence="5" id="KW-0864">Zinc transport</keyword>
<protein>
    <recommendedName>
        <fullName evidence="2">High-affinity zinc uptake system protein ZnuA</fullName>
    </recommendedName>
</protein>
<dbReference type="Proteomes" id="UP000238392">
    <property type="component" value="Unassembled WGS sequence"/>
</dbReference>
<proteinExistence type="inferred from homology"/>
<feature type="signal peptide" evidence="7">
    <location>
        <begin position="1"/>
        <end position="18"/>
    </location>
</feature>
<reference evidence="8 9" key="1">
    <citation type="submission" date="2018-03" db="EMBL/GenBank/DDBJ databases">
        <title>Genomic Encyclopedia of Archaeal and Bacterial Type Strains, Phase II (KMG-II): from individual species to whole genera.</title>
        <authorList>
            <person name="Goeker M."/>
        </authorList>
    </citation>
    <scope>NUCLEOTIDE SEQUENCE [LARGE SCALE GENOMIC DNA]</scope>
    <source>
        <strain evidence="8 9">DSM 100212</strain>
    </source>
</reference>